<evidence type="ECO:0000313" key="5">
    <source>
        <dbReference type="Proteomes" id="UP000216001"/>
    </source>
</evidence>
<dbReference type="GO" id="GO:0047661">
    <property type="term" value="F:amino-acid racemase activity"/>
    <property type="evidence" value="ECO:0007669"/>
    <property type="project" value="InterPro"/>
</dbReference>
<dbReference type="EMBL" id="NOWC01000019">
    <property type="protein sequence ID" value="OZS73707.1"/>
    <property type="molecule type" value="Genomic_DNA"/>
</dbReference>
<dbReference type="Proteomes" id="UP001159001">
    <property type="component" value="Unassembled WGS sequence"/>
</dbReference>
<feature type="compositionally biased region" description="Polar residues" evidence="2">
    <location>
        <begin position="262"/>
        <end position="279"/>
    </location>
</feature>
<protein>
    <submittedName>
        <fullName evidence="3">Aspartate/glutamate racemase family protein</fullName>
    </submittedName>
</protein>
<dbReference type="EMBL" id="JAOWIN010000014">
    <property type="protein sequence ID" value="MDI9094409.1"/>
    <property type="molecule type" value="Genomic_DNA"/>
</dbReference>
<proteinExistence type="inferred from homology"/>
<reference evidence="4 5" key="1">
    <citation type="submission" date="2017-07" db="EMBL/GenBank/DDBJ databases">
        <title>blaIMP-27 on transferable plasmids in Proteus mirabilis and Providencia rettgeri.</title>
        <authorList>
            <person name="Potter R."/>
        </authorList>
    </citation>
    <scope>NUCLEOTIDE SEQUENCE [LARGE SCALE GENOMIC DNA]</scope>
    <source>
        <strain evidence="4 5">PR1</strain>
    </source>
</reference>
<organism evidence="4 5">
    <name type="scientific">Providencia rettgeri</name>
    <dbReference type="NCBI Taxonomy" id="587"/>
    <lineage>
        <taxon>Bacteria</taxon>
        <taxon>Pseudomonadati</taxon>
        <taxon>Pseudomonadota</taxon>
        <taxon>Gammaproteobacteria</taxon>
        <taxon>Enterobacterales</taxon>
        <taxon>Morganellaceae</taxon>
        <taxon>Providencia</taxon>
    </lineage>
</organism>
<dbReference type="InterPro" id="IPR053714">
    <property type="entry name" value="Iso_Racemase_Enz_sf"/>
</dbReference>
<dbReference type="Pfam" id="PF01177">
    <property type="entry name" value="Asp_Glu_race"/>
    <property type="match status" value="1"/>
</dbReference>
<comment type="similarity">
    <text evidence="1">Belongs to the HyuE racemase family.</text>
</comment>
<dbReference type="InterPro" id="IPR052186">
    <property type="entry name" value="Hydantoin_racemase-like"/>
</dbReference>
<name>A0A264VSD8_PRORE</name>
<gene>
    <name evidence="4" type="ORF">CHI95_15435</name>
    <name evidence="3" type="ORF">OGX73_17435</name>
</gene>
<dbReference type="Gene3D" id="3.40.50.12500">
    <property type="match status" value="1"/>
</dbReference>
<dbReference type="InterPro" id="IPR015942">
    <property type="entry name" value="Asp/Glu/hydantoin_racemase"/>
</dbReference>
<accession>A0A264VSD8</accession>
<evidence type="ECO:0000313" key="4">
    <source>
        <dbReference type="EMBL" id="OZS73707.1"/>
    </source>
</evidence>
<dbReference type="RefSeq" id="WP_094962118.1">
    <property type="nucleotide sequence ID" value="NZ_CP086257.1"/>
</dbReference>
<dbReference type="PANTHER" id="PTHR28047">
    <property type="entry name" value="PROTEIN DCG1"/>
    <property type="match status" value="1"/>
</dbReference>
<dbReference type="PANTHER" id="PTHR28047:SF5">
    <property type="entry name" value="PROTEIN DCG1"/>
    <property type="match status" value="1"/>
</dbReference>
<dbReference type="InterPro" id="IPR006311">
    <property type="entry name" value="TAT_signal"/>
</dbReference>
<evidence type="ECO:0000313" key="3">
    <source>
        <dbReference type="EMBL" id="MDI9094409.1"/>
    </source>
</evidence>
<dbReference type="Proteomes" id="UP000216001">
    <property type="component" value="Unassembled WGS sequence"/>
</dbReference>
<evidence type="ECO:0000256" key="1">
    <source>
        <dbReference type="ARBA" id="ARBA00038414"/>
    </source>
</evidence>
<feature type="region of interest" description="Disordered" evidence="2">
    <location>
        <begin position="260"/>
        <end position="279"/>
    </location>
</feature>
<dbReference type="PROSITE" id="PS51318">
    <property type="entry name" value="TAT"/>
    <property type="match status" value="1"/>
</dbReference>
<reference evidence="3" key="2">
    <citation type="submission" date="2022-10" db="EMBL/GenBank/DDBJ databases">
        <title>Bacterial isolates recovered from the One Health project in Brazil.</title>
        <authorList>
            <person name="Valiatti T.B."/>
            <person name="Santos F."/>
            <person name="Cayo R."/>
            <person name="Gales A.C."/>
        </authorList>
    </citation>
    <scope>NUCLEOTIDE SEQUENCE</scope>
    <source>
        <strain evidence="3">PVR188</strain>
    </source>
</reference>
<dbReference type="AlphaFoldDB" id="A0A264VSD8"/>
<evidence type="ECO:0000256" key="2">
    <source>
        <dbReference type="SAM" id="MobiDB-lite"/>
    </source>
</evidence>
<comment type="caution">
    <text evidence="4">The sequence shown here is derived from an EMBL/GenBank/DDBJ whole genome shotgun (WGS) entry which is preliminary data.</text>
</comment>
<sequence length="292" mass="31146">MNMNSSRRNFILGASALATIAVTQKTIASTDSTANNLMKKIRLLVINPNTSEKFTQLIVSETRKAAGDNVEVVGLTSSFGPDYIGSEVAIGIAMHSLIDMMAKQLKKDAQFDAAIIAGFGCGEASILQEMVPFPVIGLLEASLSTALLFGRKFSILSGGEKWKPILEKQVENFGLANRLASVRTVSMTGAEIVNNPDKAYEMIVKLSDTCAQKDGASCVILGGAALAGFPAILHERVSVPLIDNLAVTISTALTLAKYVPQPNRNQQTPSPKMGSQNLSPELSDFLLKKTTD</sequence>